<comment type="caution">
    <text evidence="1">The sequence shown here is derived from an EMBL/GenBank/DDBJ whole genome shotgun (WGS) entry which is preliminary data.</text>
</comment>
<proteinExistence type="predicted"/>
<dbReference type="Proteomes" id="UP000004030">
    <property type="component" value="Unassembled WGS sequence"/>
</dbReference>
<dbReference type="AlphaFoldDB" id="G6EJL7"/>
<gene>
    <name evidence="1" type="ORF">NSU_4538</name>
</gene>
<accession>G6EJL7</accession>
<sequence>MDRAVFRSFAARLHRLAIVDGVGVHNHYRAVGPVLTINRAGAHLDLTLRLFQSAETDR</sequence>
<organism evidence="1 2">
    <name type="scientific">Novosphingobium pentaromativorans US6-1</name>
    <dbReference type="NCBI Taxonomy" id="1088721"/>
    <lineage>
        <taxon>Bacteria</taxon>
        <taxon>Pseudomonadati</taxon>
        <taxon>Pseudomonadota</taxon>
        <taxon>Alphaproteobacteria</taxon>
        <taxon>Sphingomonadales</taxon>
        <taxon>Sphingomonadaceae</taxon>
        <taxon>Novosphingobium</taxon>
    </lineage>
</organism>
<evidence type="ECO:0000313" key="1">
    <source>
        <dbReference type="EMBL" id="EHJ58486.1"/>
    </source>
</evidence>
<protein>
    <submittedName>
        <fullName evidence="1">Uncharacterized protein</fullName>
    </submittedName>
</protein>
<dbReference type="EMBL" id="AGFM01000077">
    <property type="protein sequence ID" value="EHJ58486.1"/>
    <property type="molecule type" value="Genomic_DNA"/>
</dbReference>
<reference evidence="1 2" key="1">
    <citation type="journal article" date="2012" name="J. Bacteriol.">
        <title>Genome sequence of benzo(a)pyrene-degrading bacterium Novosphingobium pentaromativorans US6-1.</title>
        <authorList>
            <person name="Luo Y.R."/>
            <person name="Kang S.G."/>
            <person name="Kim S.J."/>
            <person name="Kim M.R."/>
            <person name="Li N."/>
            <person name="Lee J.H."/>
            <person name="Kwon K.K."/>
        </authorList>
    </citation>
    <scope>NUCLEOTIDE SEQUENCE [LARGE SCALE GENOMIC DNA]</scope>
    <source>
        <strain evidence="1 2">US6-1</strain>
    </source>
</reference>
<name>G6EJL7_9SPHN</name>
<keyword evidence="2" id="KW-1185">Reference proteome</keyword>
<evidence type="ECO:0000313" key="2">
    <source>
        <dbReference type="Proteomes" id="UP000004030"/>
    </source>
</evidence>